<dbReference type="AlphaFoldDB" id="W9YXS7"/>
<dbReference type="STRING" id="1182541.W9YXS7"/>
<organism evidence="2 3">
    <name type="scientific">Capronia coronata CBS 617.96</name>
    <dbReference type="NCBI Taxonomy" id="1182541"/>
    <lineage>
        <taxon>Eukaryota</taxon>
        <taxon>Fungi</taxon>
        <taxon>Dikarya</taxon>
        <taxon>Ascomycota</taxon>
        <taxon>Pezizomycotina</taxon>
        <taxon>Eurotiomycetes</taxon>
        <taxon>Chaetothyriomycetidae</taxon>
        <taxon>Chaetothyriales</taxon>
        <taxon>Herpotrichiellaceae</taxon>
        <taxon>Capronia</taxon>
    </lineage>
</organism>
<evidence type="ECO:0000313" key="2">
    <source>
        <dbReference type="EMBL" id="EXJ94076.1"/>
    </source>
</evidence>
<evidence type="ECO:0000313" key="3">
    <source>
        <dbReference type="Proteomes" id="UP000019484"/>
    </source>
</evidence>
<evidence type="ECO:0000256" key="1">
    <source>
        <dbReference type="SAM" id="MobiDB-lite"/>
    </source>
</evidence>
<dbReference type="SUPFAM" id="SSF50978">
    <property type="entry name" value="WD40 repeat-like"/>
    <property type="match status" value="1"/>
</dbReference>
<dbReference type="GeneID" id="19157369"/>
<dbReference type="RefSeq" id="XP_007721570.1">
    <property type="nucleotide sequence ID" value="XM_007723380.1"/>
</dbReference>
<proteinExistence type="predicted"/>
<accession>W9YXS7</accession>
<name>W9YXS7_9EURO</name>
<reference evidence="2 3" key="1">
    <citation type="submission" date="2013-03" db="EMBL/GenBank/DDBJ databases">
        <title>The Genome Sequence of Capronia coronata CBS 617.96.</title>
        <authorList>
            <consortium name="The Broad Institute Genomics Platform"/>
            <person name="Cuomo C."/>
            <person name="de Hoog S."/>
            <person name="Gorbushina A."/>
            <person name="Walker B."/>
            <person name="Young S.K."/>
            <person name="Zeng Q."/>
            <person name="Gargeya S."/>
            <person name="Fitzgerald M."/>
            <person name="Haas B."/>
            <person name="Abouelleil A."/>
            <person name="Allen A.W."/>
            <person name="Alvarado L."/>
            <person name="Arachchi H.M."/>
            <person name="Berlin A.M."/>
            <person name="Chapman S.B."/>
            <person name="Gainer-Dewar J."/>
            <person name="Goldberg J."/>
            <person name="Griggs A."/>
            <person name="Gujja S."/>
            <person name="Hansen M."/>
            <person name="Howarth C."/>
            <person name="Imamovic A."/>
            <person name="Ireland A."/>
            <person name="Larimer J."/>
            <person name="McCowan C."/>
            <person name="Murphy C."/>
            <person name="Pearson M."/>
            <person name="Poon T.W."/>
            <person name="Priest M."/>
            <person name="Roberts A."/>
            <person name="Saif S."/>
            <person name="Shea T."/>
            <person name="Sisk P."/>
            <person name="Sykes S."/>
            <person name="Wortman J."/>
            <person name="Nusbaum C."/>
            <person name="Birren B."/>
        </authorList>
    </citation>
    <scope>NUCLEOTIDE SEQUENCE [LARGE SCALE GENOMIC DNA]</scope>
    <source>
        <strain evidence="2 3">CBS 617.96</strain>
    </source>
</reference>
<sequence length="393" mass="42154">MFQPRCVARTSTSPGSSLSGDKQDLRAASRDTFFRGIQWSADGTSLIASHADNSIQTFIVPPDLLDEAPEPHLLAPYCTIPASDPVNAVAGYPFFSLEDPSTTLVLSSMRDHPIRLNSALTGQLGASYPLINPMTEAFISPHSLIFNPQGDRFIAGSDSLVSVFDVSRPGQEPISAVPTGPKRRSTSDYNPAMNMRGIVSTLAVEPSTGILAAGTYSRSIGLYGAGGQGECIGVFSVKGTVADPHIGGNGITQVLWSPCGRYLYIAERKSNGVLVYDIRKTGQLLVWLEGRMAQTNQRLGIDLVVSDTPDSAEVWAGGVDGCIRMWKDVQQHEGAISPTFEFEAHHDAISSTVVHQTGGVLATCSGQRHFEGDFEGMEAAAMTHDNTLKLWEL</sequence>
<dbReference type="InterPro" id="IPR051150">
    <property type="entry name" value="SWT21/TCAB1_mRNA_Telomere"/>
</dbReference>
<comment type="caution">
    <text evidence="2">The sequence shown here is derived from an EMBL/GenBank/DDBJ whole genome shotgun (WGS) entry which is preliminary data.</text>
</comment>
<evidence type="ECO:0008006" key="4">
    <source>
        <dbReference type="Google" id="ProtNLM"/>
    </source>
</evidence>
<dbReference type="eggNOG" id="KOG2919">
    <property type="taxonomic scope" value="Eukaryota"/>
</dbReference>
<dbReference type="InterPro" id="IPR036322">
    <property type="entry name" value="WD40_repeat_dom_sf"/>
</dbReference>
<feature type="compositionally biased region" description="Polar residues" evidence="1">
    <location>
        <begin position="9"/>
        <end position="20"/>
    </location>
</feature>
<gene>
    <name evidence="2" type="ORF">A1O1_02469</name>
</gene>
<dbReference type="Proteomes" id="UP000019484">
    <property type="component" value="Unassembled WGS sequence"/>
</dbReference>
<protein>
    <recommendedName>
        <fullName evidence="4">Anaphase-promoting complex subunit 4 WD40 domain-containing protein</fullName>
    </recommendedName>
</protein>
<dbReference type="Gene3D" id="2.130.10.10">
    <property type="entry name" value="YVTN repeat-like/Quinoprotein amine dehydrogenase"/>
    <property type="match status" value="2"/>
</dbReference>
<dbReference type="HOGENOM" id="CLU_022731_0_0_1"/>
<keyword evidence="3" id="KW-1185">Reference proteome</keyword>
<dbReference type="EMBL" id="AMWN01000002">
    <property type="protein sequence ID" value="EXJ94076.1"/>
    <property type="molecule type" value="Genomic_DNA"/>
</dbReference>
<dbReference type="PANTHER" id="PTHR13211:SF0">
    <property type="entry name" value="TELOMERASE CAJAL BODY PROTEIN 1"/>
    <property type="match status" value="1"/>
</dbReference>
<dbReference type="PANTHER" id="PTHR13211">
    <property type="entry name" value="TELOMERASE CAJAL BODY PROTEIN 1"/>
    <property type="match status" value="1"/>
</dbReference>
<feature type="region of interest" description="Disordered" evidence="1">
    <location>
        <begin position="1"/>
        <end position="22"/>
    </location>
</feature>
<dbReference type="InterPro" id="IPR015943">
    <property type="entry name" value="WD40/YVTN_repeat-like_dom_sf"/>
</dbReference>
<dbReference type="OrthoDB" id="239865at2759"/>